<dbReference type="PRINTS" id="PR00156">
    <property type="entry name" value="COPPERBLUE"/>
</dbReference>
<reference evidence="11" key="1">
    <citation type="submission" date="2022-06" db="EMBL/GenBank/DDBJ databases">
        <title>Complete Genome Sequence of Deoxynivalenol-bioadsorption Ochrobactrum pseudintermedium ASAG-D25.</title>
        <authorList>
            <person name="Wang N."/>
        </authorList>
    </citation>
    <scope>NUCLEOTIDE SEQUENCE</scope>
    <source>
        <strain evidence="11">ASAG-D25</strain>
    </source>
</reference>
<dbReference type="Gene3D" id="2.60.40.420">
    <property type="entry name" value="Cupredoxins - blue copper proteins"/>
    <property type="match status" value="1"/>
</dbReference>
<organism evidence="11 12">
    <name type="scientific">Brucella pseudintermedia</name>
    <dbReference type="NCBI Taxonomy" id="370111"/>
    <lineage>
        <taxon>Bacteria</taxon>
        <taxon>Pseudomonadati</taxon>
        <taxon>Pseudomonadota</taxon>
        <taxon>Alphaproteobacteria</taxon>
        <taxon>Hyphomicrobiales</taxon>
        <taxon>Brucellaceae</taxon>
        <taxon>Brucella/Ochrobactrum group</taxon>
        <taxon>Brucella</taxon>
    </lineage>
</organism>
<evidence type="ECO:0000256" key="2">
    <source>
        <dbReference type="ARBA" id="ARBA00004418"/>
    </source>
</evidence>
<feature type="signal peptide" evidence="9">
    <location>
        <begin position="1"/>
        <end position="21"/>
    </location>
</feature>
<comment type="subcellular location">
    <subcellularLocation>
        <location evidence="2">Periplasm</location>
    </subcellularLocation>
</comment>
<dbReference type="Proteomes" id="UP001058739">
    <property type="component" value="Chromosome 02"/>
</dbReference>
<evidence type="ECO:0000256" key="4">
    <source>
        <dbReference type="ARBA" id="ARBA00022723"/>
    </source>
</evidence>
<sequence length="146" mass="16139">MLRSAMTGIGLLLLASQISFAETFEVKMLNGNATGGMAFEPDFLRLQPGDRVKFIATQRGHNAASISGFLPQTATPFKGKMNEEIEVSFSETGFYGIKCTPHYDMGMVLLLQVGDVSEETLQFPGDLPKGARRRFDQIIQRAFKKD</sequence>
<dbReference type="Pfam" id="PF00127">
    <property type="entry name" value="Copper-bind"/>
    <property type="match status" value="1"/>
</dbReference>
<dbReference type="InterPro" id="IPR000923">
    <property type="entry name" value="BlueCu_1"/>
</dbReference>
<keyword evidence="3" id="KW-0813">Transport</keyword>
<keyword evidence="9" id="KW-0732">Signal</keyword>
<evidence type="ECO:0000256" key="6">
    <source>
        <dbReference type="ARBA" id="ARBA00022982"/>
    </source>
</evidence>
<keyword evidence="7" id="KW-0186">Copper</keyword>
<feature type="domain" description="Blue (type 1) copper" evidence="10">
    <location>
        <begin position="27"/>
        <end position="113"/>
    </location>
</feature>
<dbReference type="NCBIfam" id="TIGR02375">
    <property type="entry name" value="pseudoazurin"/>
    <property type="match status" value="1"/>
</dbReference>
<dbReference type="InterPro" id="IPR012745">
    <property type="entry name" value="Pseudoazurin"/>
</dbReference>
<dbReference type="CDD" id="cd04218">
    <property type="entry name" value="Pseudoazurin"/>
    <property type="match status" value="1"/>
</dbReference>
<feature type="chain" id="PRO_5046565224" description="Pseudoazurin" evidence="9">
    <location>
        <begin position="22"/>
        <end position="146"/>
    </location>
</feature>
<dbReference type="InterPro" id="IPR008972">
    <property type="entry name" value="Cupredoxin"/>
</dbReference>
<evidence type="ECO:0000259" key="10">
    <source>
        <dbReference type="Pfam" id="PF00127"/>
    </source>
</evidence>
<evidence type="ECO:0000256" key="8">
    <source>
        <dbReference type="NCBIfam" id="TIGR02375"/>
    </source>
</evidence>
<evidence type="ECO:0000256" key="9">
    <source>
        <dbReference type="SAM" id="SignalP"/>
    </source>
</evidence>
<dbReference type="EMBL" id="CP099968">
    <property type="protein sequence ID" value="UWL61765.1"/>
    <property type="molecule type" value="Genomic_DNA"/>
</dbReference>
<gene>
    <name evidence="11" type="ORF">NIK97_17945</name>
</gene>
<evidence type="ECO:0000313" key="11">
    <source>
        <dbReference type="EMBL" id="UWL61765.1"/>
    </source>
</evidence>
<keyword evidence="5" id="KW-0574">Periplasm</keyword>
<comment type="cofactor">
    <cofactor evidence="1">
        <name>Cu cation</name>
        <dbReference type="ChEBI" id="CHEBI:23378"/>
    </cofactor>
</comment>
<keyword evidence="6" id="KW-0249">Electron transport</keyword>
<dbReference type="InterPro" id="IPR002386">
    <property type="entry name" value="Amicyanin/Pseudoazurin"/>
</dbReference>
<protein>
    <recommendedName>
        <fullName evidence="8">Pseudoazurin</fullName>
    </recommendedName>
</protein>
<evidence type="ECO:0000256" key="3">
    <source>
        <dbReference type="ARBA" id="ARBA00022448"/>
    </source>
</evidence>
<accession>A0ABY5UEI5</accession>
<evidence type="ECO:0000313" key="12">
    <source>
        <dbReference type="Proteomes" id="UP001058739"/>
    </source>
</evidence>
<evidence type="ECO:0000256" key="7">
    <source>
        <dbReference type="ARBA" id="ARBA00023008"/>
    </source>
</evidence>
<dbReference type="PRINTS" id="PR00155">
    <property type="entry name" value="AMICYANIN"/>
</dbReference>
<dbReference type="SUPFAM" id="SSF49503">
    <property type="entry name" value="Cupredoxins"/>
    <property type="match status" value="1"/>
</dbReference>
<evidence type="ECO:0000256" key="1">
    <source>
        <dbReference type="ARBA" id="ARBA00001935"/>
    </source>
</evidence>
<keyword evidence="4" id="KW-0479">Metal-binding</keyword>
<proteinExistence type="predicted"/>
<dbReference type="RefSeq" id="WP_209439082.1">
    <property type="nucleotide sequence ID" value="NZ_CP099968.1"/>
</dbReference>
<name>A0ABY5UEI5_9HYPH</name>
<keyword evidence="12" id="KW-1185">Reference proteome</keyword>
<dbReference type="InterPro" id="IPR001235">
    <property type="entry name" value="Copper_blue_Plastocyanin"/>
</dbReference>
<evidence type="ECO:0000256" key="5">
    <source>
        <dbReference type="ARBA" id="ARBA00022764"/>
    </source>
</evidence>